<dbReference type="FunFam" id="3.40.50.300:FF:000010">
    <property type="entry name" value="Chaperone clpB 1, putative"/>
    <property type="match status" value="1"/>
</dbReference>
<feature type="region of interest" description="Disordered" evidence="9">
    <location>
        <begin position="146"/>
        <end position="174"/>
    </location>
</feature>
<dbReference type="GO" id="GO:0043335">
    <property type="term" value="P:protein unfolding"/>
    <property type="evidence" value="ECO:0007669"/>
    <property type="project" value="InterPro"/>
</dbReference>
<dbReference type="CDD" id="cd19499">
    <property type="entry name" value="RecA-like_ClpB_Hsp104-like"/>
    <property type="match status" value="1"/>
</dbReference>
<dbReference type="Gene3D" id="1.10.1780.10">
    <property type="entry name" value="Clp, N-terminal domain"/>
    <property type="match status" value="1"/>
</dbReference>
<dbReference type="FunFam" id="3.40.50.300:FF:000025">
    <property type="entry name" value="ATP-dependent Clp protease subunit"/>
    <property type="match status" value="1"/>
</dbReference>
<evidence type="ECO:0000256" key="9">
    <source>
        <dbReference type="SAM" id="MobiDB-lite"/>
    </source>
</evidence>
<dbReference type="Proteomes" id="UP000664731">
    <property type="component" value="Unassembled WGS sequence"/>
</dbReference>
<dbReference type="InterPro" id="IPR050130">
    <property type="entry name" value="ClpA_ClpB"/>
</dbReference>
<dbReference type="SUPFAM" id="SSF52540">
    <property type="entry name" value="P-loop containing nucleoside triphosphate hydrolases"/>
    <property type="match status" value="2"/>
</dbReference>
<dbReference type="PROSITE" id="PS00870">
    <property type="entry name" value="CLPAB_1"/>
    <property type="match status" value="1"/>
</dbReference>
<evidence type="ECO:0000313" key="12">
    <source>
        <dbReference type="Proteomes" id="UP000664731"/>
    </source>
</evidence>
<dbReference type="PANTHER" id="PTHR11638:SF111">
    <property type="entry name" value="ATP-DEPENDENT CLP PROTEASE ATP-BINDING SUBUNIT CLPA"/>
    <property type="match status" value="1"/>
</dbReference>
<comment type="function">
    <text evidence="6">Part of a stress-induced multi-chaperone system, it is involved in the recovery of the cell from heat-induced damage, in cooperation with DnaK, DnaJ and GrpE. Acts before DnaK, in the processing of protein aggregates. Protein binding stimulates the ATPase activity; ATP hydrolysis unfolds the denatured protein aggregates, which probably helps expose new hydrophobic binding sites on the surface of ClpB-bound aggregates, contributing to the solubilization and refolding of denatured protein aggregates by DnaK.</text>
</comment>
<dbReference type="Gene3D" id="1.10.8.60">
    <property type="match status" value="2"/>
</dbReference>
<dbReference type="GO" id="GO:0008233">
    <property type="term" value="F:peptidase activity"/>
    <property type="evidence" value="ECO:0007669"/>
    <property type="project" value="UniProtKB-KW"/>
</dbReference>
<feature type="compositionally biased region" description="Polar residues" evidence="9">
    <location>
        <begin position="758"/>
        <end position="776"/>
    </location>
</feature>
<dbReference type="InterPro" id="IPR001270">
    <property type="entry name" value="ClpA/B"/>
</dbReference>
<gene>
    <name evidence="11" type="primary">clpA</name>
    <name evidence="11" type="ORF">J1777_12615</name>
</gene>
<dbReference type="GO" id="GO:0006508">
    <property type="term" value="P:proteolysis"/>
    <property type="evidence" value="ECO:0007669"/>
    <property type="project" value="UniProtKB-KW"/>
</dbReference>
<dbReference type="InterPro" id="IPR019489">
    <property type="entry name" value="Clp_ATPase_C"/>
</dbReference>
<evidence type="ECO:0000256" key="3">
    <source>
        <dbReference type="ARBA" id="ARBA00022741"/>
    </source>
</evidence>
<dbReference type="SUPFAM" id="SSF81923">
    <property type="entry name" value="Double Clp-N motif"/>
    <property type="match status" value="1"/>
</dbReference>
<evidence type="ECO:0000256" key="8">
    <source>
        <dbReference type="RuleBase" id="RU004432"/>
    </source>
</evidence>
<dbReference type="Pfam" id="PF00004">
    <property type="entry name" value="AAA"/>
    <property type="match status" value="1"/>
</dbReference>
<dbReference type="PANTHER" id="PTHR11638">
    <property type="entry name" value="ATP-DEPENDENT CLP PROTEASE"/>
    <property type="match status" value="1"/>
</dbReference>
<evidence type="ECO:0000259" key="10">
    <source>
        <dbReference type="PROSITE" id="PS51903"/>
    </source>
</evidence>
<dbReference type="InterPro" id="IPR003959">
    <property type="entry name" value="ATPase_AAA_core"/>
</dbReference>
<evidence type="ECO:0000313" key="11">
    <source>
        <dbReference type="EMBL" id="MBO1250660.1"/>
    </source>
</evidence>
<feature type="domain" description="Clp R" evidence="10">
    <location>
        <begin position="1"/>
        <end position="146"/>
    </location>
</feature>
<dbReference type="InterPro" id="IPR041546">
    <property type="entry name" value="ClpA/ClpB_AAA_lid"/>
</dbReference>
<dbReference type="Pfam" id="PF10431">
    <property type="entry name" value="ClpB_D2-small"/>
    <property type="match status" value="1"/>
</dbReference>
<comment type="similarity">
    <text evidence="1 8">Belongs to the ClpA/ClpB family.</text>
</comment>
<keyword evidence="11" id="KW-0378">Hydrolase</keyword>
<organism evidence="11 12">
    <name type="scientific">Comamonas denitrificans</name>
    <dbReference type="NCBI Taxonomy" id="117506"/>
    <lineage>
        <taxon>Bacteria</taxon>
        <taxon>Pseudomonadati</taxon>
        <taxon>Pseudomonadota</taxon>
        <taxon>Betaproteobacteria</taxon>
        <taxon>Burkholderiales</taxon>
        <taxon>Comamonadaceae</taxon>
        <taxon>Comamonas</taxon>
    </lineage>
</organism>
<dbReference type="RefSeq" id="WP_207576049.1">
    <property type="nucleotide sequence ID" value="NZ_JAFNME010000036.1"/>
</dbReference>
<dbReference type="PROSITE" id="PS00871">
    <property type="entry name" value="CLPAB_2"/>
    <property type="match status" value="1"/>
</dbReference>
<sequence>MIAQELEVSLHMAFVEARQQRHEFITVEHLLLALLDNPSASEVLRACAANLDDLRGSLTNFIKDNTPQISGTEEVDTQPTLGFQRVIQRAIMHVQSTGNGKKEVTGANVLVAIFGEKDSHAVYYLHQQGVTRLDVVNFIAHGIRKTDQNEPAKADNPAESEEGGNERSEKASPLEQYTLNLNQAAREGKIDPLIGRDYEVERTIQILCRRRKNNPLLVGEAGVGKTAIAEGLAWRITEGKVPEVLEEATVYSLDMGALLAGTKYRGDFEQRLKGVIKTLKDKPNAILFIDEIHTLIGAGAASGGTLDASNLLKPALSSGQLKCIGATTFTEYRGIFEKDSALSRRFQKVDVVEPSVPETVEILKGLKTRFEEHHGIAYAPEALQAAAELSAKYINDRQLPDKAIDVIDEAGAAQRIRTLEERKACIERVDIENIIAKIARIPPANVSQDDRSKLQTLERDLKSVVFGQDKALEVLASAVKMARSGLGKPEKPIGSFLFSGPTGVGKTEAAKQLAYILGVDLVRFDMSEYMERHAVSRLIGAPPGYVGYDQGGLLTEAITKKPHCVLLLDEIEKAHPDIFNVLLQVMDHGTLTDNNGRKADFRNVIIIMTTNAGAEAMNKAVIGFTTQRQAGDEMADIKRLFTPEFRNRLDATVSFKPLDEQIILRVVDKFLLQLEQQLAEKKVEVTFTDTLRKHLAAKGFDPLMGARPMQRLIQDTIRKALADELLFGGLVRGGRLTVDWDAAAKDGAGDVLLDIQSADETSPEGQTPSPAATATD</sequence>
<evidence type="ECO:0000256" key="4">
    <source>
        <dbReference type="ARBA" id="ARBA00022840"/>
    </source>
</evidence>
<dbReference type="InterPro" id="IPR036628">
    <property type="entry name" value="Clp_N_dom_sf"/>
</dbReference>
<dbReference type="PRINTS" id="PR00300">
    <property type="entry name" value="CLPPROTEASEA"/>
</dbReference>
<keyword evidence="12" id="KW-1185">Reference proteome</keyword>
<evidence type="ECO:0000256" key="2">
    <source>
        <dbReference type="ARBA" id="ARBA00022737"/>
    </source>
</evidence>
<evidence type="ECO:0000256" key="1">
    <source>
        <dbReference type="ARBA" id="ARBA00008675"/>
    </source>
</evidence>
<feature type="region of interest" description="Disordered" evidence="9">
    <location>
        <begin position="754"/>
        <end position="776"/>
    </location>
</feature>
<dbReference type="Pfam" id="PF07724">
    <property type="entry name" value="AAA_2"/>
    <property type="match status" value="1"/>
</dbReference>
<dbReference type="SMART" id="SM01086">
    <property type="entry name" value="ClpB_D2-small"/>
    <property type="match status" value="1"/>
</dbReference>
<protein>
    <submittedName>
        <fullName evidence="11">ATP-dependent Clp protease ATP-binding subunit ClpA</fullName>
    </submittedName>
</protein>
<dbReference type="GO" id="GO:0005524">
    <property type="term" value="F:ATP binding"/>
    <property type="evidence" value="ECO:0007669"/>
    <property type="project" value="UniProtKB-KW"/>
</dbReference>
<evidence type="ECO:0000256" key="7">
    <source>
        <dbReference type="PROSITE-ProRule" id="PRU01251"/>
    </source>
</evidence>
<dbReference type="InterPro" id="IPR003593">
    <property type="entry name" value="AAA+_ATPase"/>
</dbReference>
<dbReference type="InterPro" id="IPR013461">
    <property type="entry name" value="ClpA"/>
</dbReference>
<keyword evidence="11" id="KW-0645">Protease</keyword>
<evidence type="ECO:0000256" key="6">
    <source>
        <dbReference type="ARBA" id="ARBA00025613"/>
    </source>
</evidence>
<proteinExistence type="inferred from homology"/>
<dbReference type="NCBIfam" id="TIGR02639">
    <property type="entry name" value="ClpA"/>
    <property type="match status" value="1"/>
</dbReference>
<dbReference type="InterPro" id="IPR018368">
    <property type="entry name" value="ClpA/B_CS1"/>
</dbReference>
<dbReference type="InterPro" id="IPR004176">
    <property type="entry name" value="Clp_R_N"/>
</dbReference>
<dbReference type="Gene3D" id="3.40.50.300">
    <property type="entry name" value="P-loop containing nucleotide triphosphate hydrolases"/>
    <property type="match status" value="2"/>
</dbReference>
<dbReference type="InterPro" id="IPR027417">
    <property type="entry name" value="P-loop_NTPase"/>
</dbReference>
<dbReference type="PROSITE" id="PS51903">
    <property type="entry name" value="CLP_R"/>
    <property type="match status" value="1"/>
</dbReference>
<dbReference type="AlphaFoldDB" id="A0A939H2C5"/>
<accession>A0A939H2C5</accession>
<comment type="caution">
    <text evidence="11">The sequence shown here is derived from an EMBL/GenBank/DDBJ whole genome shotgun (WGS) entry which is preliminary data.</text>
</comment>
<evidence type="ECO:0000256" key="5">
    <source>
        <dbReference type="ARBA" id="ARBA00023186"/>
    </source>
</evidence>
<dbReference type="CDD" id="cd00009">
    <property type="entry name" value="AAA"/>
    <property type="match status" value="1"/>
</dbReference>
<reference evidence="11" key="1">
    <citation type="submission" date="2021-03" db="EMBL/GenBank/DDBJ databases">
        <title>Comamonas denitrificans.</title>
        <authorList>
            <person name="Finster K."/>
        </authorList>
    </citation>
    <scope>NUCLEOTIDE SEQUENCE</scope>
    <source>
        <strain evidence="11">MM2021_4</strain>
    </source>
</reference>
<keyword evidence="2 7" id="KW-0677">Repeat</keyword>
<keyword evidence="3 8" id="KW-0547">Nucleotide-binding</keyword>
<keyword evidence="4 8" id="KW-0067">ATP-binding</keyword>
<dbReference type="Pfam" id="PF02861">
    <property type="entry name" value="Clp_N"/>
    <property type="match status" value="1"/>
</dbReference>
<dbReference type="InterPro" id="IPR028299">
    <property type="entry name" value="ClpA/B_CS2"/>
</dbReference>
<dbReference type="EMBL" id="JAFNME010000036">
    <property type="protein sequence ID" value="MBO1250660.1"/>
    <property type="molecule type" value="Genomic_DNA"/>
</dbReference>
<dbReference type="Pfam" id="PF17871">
    <property type="entry name" value="AAA_lid_9"/>
    <property type="match status" value="1"/>
</dbReference>
<keyword evidence="5 8" id="KW-0143">Chaperone</keyword>
<dbReference type="GO" id="GO:0034605">
    <property type="term" value="P:cellular response to heat"/>
    <property type="evidence" value="ECO:0007669"/>
    <property type="project" value="TreeGrafter"/>
</dbReference>
<dbReference type="GO" id="GO:0016887">
    <property type="term" value="F:ATP hydrolysis activity"/>
    <property type="evidence" value="ECO:0007669"/>
    <property type="project" value="InterPro"/>
</dbReference>
<dbReference type="GO" id="GO:0005737">
    <property type="term" value="C:cytoplasm"/>
    <property type="evidence" value="ECO:0007669"/>
    <property type="project" value="TreeGrafter"/>
</dbReference>
<dbReference type="SMART" id="SM00382">
    <property type="entry name" value="AAA"/>
    <property type="match status" value="2"/>
</dbReference>
<name>A0A939H2C5_9BURK</name>